<dbReference type="RefSeq" id="WP_378218068.1">
    <property type="nucleotide sequence ID" value="NZ_JBHRTK010000001.1"/>
</dbReference>
<evidence type="ECO:0000256" key="1">
    <source>
        <dbReference type="SAM" id="MobiDB-lite"/>
    </source>
</evidence>
<comment type="caution">
    <text evidence="2">The sequence shown here is derived from an EMBL/GenBank/DDBJ whole genome shotgun (WGS) entry which is preliminary data.</text>
</comment>
<dbReference type="EMBL" id="JBHRTK010000001">
    <property type="protein sequence ID" value="MFC3204905.1"/>
    <property type="molecule type" value="Genomic_DNA"/>
</dbReference>
<feature type="region of interest" description="Disordered" evidence="1">
    <location>
        <begin position="81"/>
        <end position="109"/>
    </location>
</feature>
<dbReference type="InterPro" id="IPR029068">
    <property type="entry name" value="Glyas_Bleomycin-R_OHBP_Dase"/>
</dbReference>
<organism evidence="2 3">
    <name type="scientific">Aquamicrobium soli</name>
    <dbReference type="NCBI Taxonomy" id="1811518"/>
    <lineage>
        <taxon>Bacteria</taxon>
        <taxon>Pseudomonadati</taxon>
        <taxon>Pseudomonadota</taxon>
        <taxon>Alphaproteobacteria</taxon>
        <taxon>Hyphomicrobiales</taxon>
        <taxon>Phyllobacteriaceae</taxon>
        <taxon>Aquamicrobium</taxon>
    </lineage>
</organism>
<name>A0ABV7K4D9_9HYPH</name>
<accession>A0ABV7K4D9</accession>
<dbReference type="SUPFAM" id="SSF54593">
    <property type="entry name" value="Glyoxalase/Bleomycin resistance protein/Dihydroxybiphenyl dioxygenase"/>
    <property type="match status" value="1"/>
</dbReference>
<reference evidence="3" key="1">
    <citation type="journal article" date="2019" name="Int. J. Syst. Evol. Microbiol.">
        <title>The Global Catalogue of Microorganisms (GCM) 10K type strain sequencing project: providing services to taxonomists for standard genome sequencing and annotation.</title>
        <authorList>
            <consortium name="The Broad Institute Genomics Platform"/>
            <consortium name="The Broad Institute Genome Sequencing Center for Infectious Disease"/>
            <person name="Wu L."/>
            <person name="Ma J."/>
        </authorList>
    </citation>
    <scope>NUCLEOTIDE SEQUENCE [LARGE SCALE GENOMIC DNA]</scope>
    <source>
        <strain evidence="3">KCTC 52165</strain>
    </source>
</reference>
<gene>
    <name evidence="2" type="ORF">ACFOHJ_01660</name>
</gene>
<dbReference type="Proteomes" id="UP001595583">
    <property type="component" value="Unassembled WGS sequence"/>
</dbReference>
<keyword evidence="3" id="KW-1185">Reference proteome</keyword>
<protein>
    <submittedName>
        <fullName evidence="2">VOC family protein</fullName>
    </submittedName>
</protein>
<evidence type="ECO:0000313" key="3">
    <source>
        <dbReference type="Proteomes" id="UP001595583"/>
    </source>
</evidence>
<proteinExistence type="predicted"/>
<dbReference type="Gene3D" id="3.10.180.10">
    <property type="entry name" value="2,3-Dihydroxybiphenyl 1,2-Dioxygenase, domain 1"/>
    <property type="match status" value="1"/>
</dbReference>
<evidence type="ECO:0000313" key="2">
    <source>
        <dbReference type="EMBL" id="MFC3204905.1"/>
    </source>
</evidence>
<sequence length="109" mass="11922">MAFYVDDIHEAIAYLRANGVRVLGEPVVREEGRAPGRPGSISSLHGGCRWNWYPERQSLGAGEEPAALASGGAREIRQAERVRGGDRFRKGKAWPPLPFRTCRPAPPSA</sequence>